<dbReference type="InterPro" id="IPR013785">
    <property type="entry name" value="Aldolase_TIM"/>
</dbReference>
<keyword evidence="1" id="KW-0285">Flavoprotein</keyword>
<keyword evidence="2 4" id="KW-0560">Oxidoreductase</keyword>
<dbReference type="CDD" id="cd04733">
    <property type="entry name" value="OYE_like_2_FMN"/>
    <property type="match status" value="1"/>
</dbReference>
<proteinExistence type="predicted"/>
<keyword evidence="5" id="KW-1185">Reference proteome</keyword>
<dbReference type="PANTHER" id="PTHR43656:SF2">
    <property type="entry name" value="BINDING OXIDOREDUCTASE, PUTATIVE (AFU_ORTHOLOGUE AFUA_2G08260)-RELATED"/>
    <property type="match status" value="1"/>
</dbReference>
<dbReference type="OrthoDB" id="9784632at2"/>
<dbReference type="STRING" id="989403.SAMN05421798_11361"/>
<dbReference type="EC" id="1.-.-.-" evidence="4"/>
<evidence type="ECO:0000313" key="4">
    <source>
        <dbReference type="EMBL" id="KZL19424.1"/>
    </source>
</evidence>
<sequence>MTRASILKEPLVLANGTTLPNRFLKSATSEQLGDRNRNPKPGLAKLYANWAKGGTGLLISGNLMVDRSALGEPFNVVLDEQSDLNAFRKWTAATLINGTHFWAQLNHPGKQSPAILSKEPVAPSAIELGRGLSKAFNKPRAMSEREILDVIDRFITAAKLAKQVGFTGVQIHGAHGYLVSQFLSPNHNQRTDKWGGSLENRMRFVIEIYKGIRQAVGKDFPVAIKLNSADFQKGGFTQEDSMHVVDALVQAGIDFIEISGGSYERPVMMTKSAATQKDSTKKREAYFLDYAEDLRKRSNVPLAVTGGFRTSKGMEEAINSGATDMVGMARPLILKPDLPLAAIASADFEFTYTEPTTGNPKLDRAVMLNMVWFEKQMWRIAKNKKPKHKLSPWLTAASAIWTVMTKPPVPRRA</sequence>
<evidence type="ECO:0000313" key="5">
    <source>
        <dbReference type="Proteomes" id="UP000076577"/>
    </source>
</evidence>
<dbReference type="Pfam" id="PF00724">
    <property type="entry name" value="Oxidored_FMN"/>
    <property type="match status" value="1"/>
</dbReference>
<dbReference type="AlphaFoldDB" id="A0A165Z1A6"/>
<dbReference type="SUPFAM" id="SSF51395">
    <property type="entry name" value="FMN-linked oxidoreductases"/>
    <property type="match status" value="1"/>
</dbReference>
<feature type="domain" description="NADH:flavin oxidoreductase/NADH oxidase N-terminal" evidence="3">
    <location>
        <begin position="9"/>
        <end position="339"/>
    </location>
</feature>
<dbReference type="GO" id="GO:0010181">
    <property type="term" value="F:FMN binding"/>
    <property type="evidence" value="ECO:0007669"/>
    <property type="project" value="InterPro"/>
</dbReference>
<dbReference type="RefSeq" id="WP_068005342.1">
    <property type="nucleotide sequence ID" value="NZ_FOFM01000013.1"/>
</dbReference>
<comment type="caution">
    <text evidence="4">The sequence shown here is derived from an EMBL/GenBank/DDBJ whole genome shotgun (WGS) entry which is preliminary data.</text>
</comment>
<dbReference type="InterPro" id="IPR051799">
    <property type="entry name" value="NADH_flavin_oxidoreductase"/>
</dbReference>
<dbReference type="PANTHER" id="PTHR43656">
    <property type="entry name" value="BINDING OXIDOREDUCTASE, PUTATIVE (AFU_ORTHOLOGUE AFUA_2G08260)-RELATED"/>
    <property type="match status" value="1"/>
</dbReference>
<name>A0A165Z1A6_9HYPH</name>
<dbReference type="PATRIC" id="fig|989403.3.peg.2099"/>
<gene>
    <name evidence="4" type="ORF">PsAD2_01963</name>
</gene>
<dbReference type="GO" id="GO:0016491">
    <property type="term" value="F:oxidoreductase activity"/>
    <property type="evidence" value="ECO:0007669"/>
    <property type="project" value="UniProtKB-KW"/>
</dbReference>
<dbReference type="InterPro" id="IPR001155">
    <property type="entry name" value="OxRdtase_FMN_N"/>
</dbReference>
<dbReference type="Proteomes" id="UP000076577">
    <property type="component" value="Unassembled WGS sequence"/>
</dbReference>
<dbReference type="Gene3D" id="3.20.20.70">
    <property type="entry name" value="Aldolase class I"/>
    <property type="match status" value="1"/>
</dbReference>
<reference evidence="4 5" key="1">
    <citation type="journal article" date="2016" name="Front. Microbiol.">
        <title>Comparative Genomic Analysis Reveals a Diverse Repertoire of Genes Involved in Prokaryote-Eukaryote Interactions within the Pseudovibrio Genus.</title>
        <authorList>
            <person name="Romano S."/>
            <person name="Fernandez-Guerra A."/>
            <person name="Reen F.J."/>
            <person name="Glockner F.O."/>
            <person name="Crowley S.P."/>
            <person name="O'Sullivan O."/>
            <person name="Cotter P.D."/>
            <person name="Adams C."/>
            <person name="Dobson A.D."/>
            <person name="O'Gara F."/>
        </authorList>
    </citation>
    <scope>NUCLEOTIDE SEQUENCE [LARGE SCALE GENOMIC DNA]</scope>
    <source>
        <strain evidence="4 5">Ad2</strain>
    </source>
</reference>
<evidence type="ECO:0000256" key="2">
    <source>
        <dbReference type="ARBA" id="ARBA00023002"/>
    </source>
</evidence>
<organism evidence="4 5">
    <name type="scientific">Pseudovibrio axinellae</name>
    <dbReference type="NCBI Taxonomy" id="989403"/>
    <lineage>
        <taxon>Bacteria</taxon>
        <taxon>Pseudomonadati</taxon>
        <taxon>Pseudomonadota</taxon>
        <taxon>Alphaproteobacteria</taxon>
        <taxon>Hyphomicrobiales</taxon>
        <taxon>Stappiaceae</taxon>
        <taxon>Pseudovibrio</taxon>
    </lineage>
</organism>
<protein>
    <submittedName>
        <fullName evidence="4">NADH oxidase</fullName>
        <ecNumber evidence="4">1.-.-.-</ecNumber>
    </submittedName>
</protein>
<dbReference type="EMBL" id="LMCB01000014">
    <property type="protein sequence ID" value="KZL19424.1"/>
    <property type="molecule type" value="Genomic_DNA"/>
</dbReference>
<evidence type="ECO:0000256" key="1">
    <source>
        <dbReference type="ARBA" id="ARBA00022630"/>
    </source>
</evidence>
<accession>A0A165Z1A6</accession>
<evidence type="ECO:0000259" key="3">
    <source>
        <dbReference type="Pfam" id="PF00724"/>
    </source>
</evidence>